<gene>
    <name evidence="8" type="ORF">DKT75_02970</name>
</gene>
<comment type="caution">
    <text evidence="8">The sequence shown here is derived from an EMBL/GenBank/DDBJ whole genome shotgun (WGS) entry which is preliminary data.</text>
</comment>
<dbReference type="GO" id="GO:0005737">
    <property type="term" value="C:cytoplasm"/>
    <property type="evidence" value="ECO:0007669"/>
    <property type="project" value="UniProtKB-ARBA"/>
</dbReference>
<protein>
    <submittedName>
        <fullName evidence="8">Geranyl transferase</fullName>
    </submittedName>
</protein>
<evidence type="ECO:0000313" key="9">
    <source>
        <dbReference type="Proteomes" id="UP000245506"/>
    </source>
</evidence>
<sequence length="295" mass="31767">MTSLHLSEVHRIRLEQVLSEALPLQEIGTSKLHEAMRYSALAGGKRIRPSLVYASGQALNIPIQALDRIAVAIECIHAYSLVHDDLPAMDDDDLRRGLPTAHKAFGEATAILSGDALQAYAFDWLSEPIEGIKAEHQLKLIKVLSAASGSRGMVGGQAIDLASVGISLTEKQLEVMHAHKTGALINASVMMPSYCNDSVTDEQRTALNSYADAIGLAFQVQDDILDIESDTETLGKQQGSDLAANKPTYPSILGMAGAKQKLESLHDEALTALSGFGSEADLLRNIARFIVKRIK</sequence>
<dbReference type="InterPro" id="IPR033749">
    <property type="entry name" value="Polyprenyl_synt_CS"/>
</dbReference>
<dbReference type="GO" id="GO:0004659">
    <property type="term" value="F:prenyltransferase activity"/>
    <property type="evidence" value="ECO:0007669"/>
    <property type="project" value="InterPro"/>
</dbReference>
<dbReference type="OrthoDB" id="9805316at2"/>
<keyword evidence="9" id="KW-1185">Reference proteome</keyword>
<accession>A0A317CJM8</accession>
<dbReference type="GO" id="GO:0008654">
    <property type="term" value="P:phospholipid biosynthetic process"/>
    <property type="evidence" value="ECO:0007669"/>
    <property type="project" value="UniProtKB-ARBA"/>
</dbReference>
<dbReference type="FunFam" id="1.10.600.10:FF:000001">
    <property type="entry name" value="Geranylgeranyl diphosphate synthase"/>
    <property type="match status" value="1"/>
</dbReference>
<dbReference type="GO" id="GO:0016114">
    <property type="term" value="P:terpenoid biosynthetic process"/>
    <property type="evidence" value="ECO:0007669"/>
    <property type="project" value="UniProtKB-ARBA"/>
</dbReference>
<evidence type="ECO:0000256" key="4">
    <source>
        <dbReference type="ARBA" id="ARBA00022723"/>
    </source>
</evidence>
<dbReference type="InterPro" id="IPR053378">
    <property type="entry name" value="Prenyl_diphosphate_synthase"/>
</dbReference>
<keyword evidence="6" id="KW-0414">Isoprene biosynthesis</keyword>
<evidence type="ECO:0000256" key="5">
    <source>
        <dbReference type="ARBA" id="ARBA00022842"/>
    </source>
</evidence>
<dbReference type="SFLD" id="SFLDG01017">
    <property type="entry name" value="Polyprenyl_Transferase_Like"/>
    <property type="match status" value="1"/>
</dbReference>
<evidence type="ECO:0000256" key="2">
    <source>
        <dbReference type="ARBA" id="ARBA00006706"/>
    </source>
</evidence>
<dbReference type="AlphaFoldDB" id="A0A317CJM8"/>
<keyword evidence="5" id="KW-0460">Magnesium</keyword>
<dbReference type="PANTHER" id="PTHR43281:SF1">
    <property type="entry name" value="FARNESYL DIPHOSPHATE SYNTHASE"/>
    <property type="match status" value="1"/>
</dbReference>
<dbReference type="InterPro" id="IPR008949">
    <property type="entry name" value="Isoprenoid_synthase_dom_sf"/>
</dbReference>
<dbReference type="RefSeq" id="WP_109821940.1">
    <property type="nucleotide sequence ID" value="NZ_QGKL01000010.1"/>
</dbReference>
<dbReference type="Gene3D" id="1.10.600.10">
    <property type="entry name" value="Farnesyl Diphosphate Synthase"/>
    <property type="match status" value="1"/>
</dbReference>
<dbReference type="PROSITE" id="PS00444">
    <property type="entry name" value="POLYPRENYL_SYNTHASE_2"/>
    <property type="match status" value="1"/>
</dbReference>
<keyword evidence="3 7" id="KW-0808">Transferase</keyword>
<reference evidence="8 9" key="1">
    <citation type="submission" date="2018-05" db="EMBL/GenBank/DDBJ databases">
        <title>Leucothrix arctica sp. nov., isolated from Arctic seawater.</title>
        <authorList>
            <person name="Choi A."/>
            <person name="Baek K."/>
        </authorList>
    </citation>
    <scope>NUCLEOTIDE SEQUENCE [LARGE SCALE GENOMIC DNA]</scope>
    <source>
        <strain evidence="8 9">IMCC9719</strain>
    </source>
</reference>
<dbReference type="PROSITE" id="PS00723">
    <property type="entry name" value="POLYPRENYL_SYNTHASE_1"/>
    <property type="match status" value="1"/>
</dbReference>
<dbReference type="CDD" id="cd00685">
    <property type="entry name" value="Trans_IPPS_HT"/>
    <property type="match status" value="1"/>
</dbReference>
<dbReference type="PANTHER" id="PTHR43281">
    <property type="entry name" value="FARNESYL DIPHOSPHATE SYNTHASE"/>
    <property type="match status" value="1"/>
</dbReference>
<dbReference type="GO" id="GO:0046872">
    <property type="term" value="F:metal ion binding"/>
    <property type="evidence" value="ECO:0007669"/>
    <property type="project" value="UniProtKB-KW"/>
</dbReference>
<dbReference type="Proteomes" id="UP000245506">
    <property type="component" value="Unassembled WGS sequence"/>
</dbReference>
<proteinExistence type="inferred from homology"/>
<dbReference type="Pfam" id="PF00348">
    <property type="entry name" value="polyprenyl_synt"/>
    <property type="match status" value="1"/>
</dbReference>
<comment type="cofactor">
    <cofactor evidence="1">
        <name>Mg(2+)</name>
        <dbReference type="ChEBI" id="CHEBI:18420"/>
    </cofactor>
</comment>
<evidence type="ECO:0000256" key="7">
    <source>
        <dbReference type="RuleBase" id="RU004466"/>
    </source>
</evidence>
<dbReference type="InterPro" id="IPR000092">
    <property type="entry name" value="Polyprenyl_synt"/>
</dbReference>
<name>A0A317CJM8_9GAMM</name>
<dbReference type="NCBIfam" id="NF045485">
    <property type="entry name" value="FPPsyn"/>
    <property type="match status" value="1"/>
</dbReference>
<comment type="similarity">
    <text evidence="2 7">Belongs to the FPP/GGPP synthase family.</text>
</comment>
<dbReference type="SUPFAM" id="SSF48576">
    <property type="entry name" value="Terpenoid synthases"/>
    <property type="match status" value="1"/>
</dbReference>
<evidence type="ECO:0000256" key="6">
    <source>
        <dbReference type="ARBA" id="ARBA00023229"/>
    </source>
</evidence>
<dbReference type="SFLD" id="SFLDS00005">
    <property type="entry name" value="Isoprenoid_Synthase_Type_I"/>
    <property type="match status" value="1"/>
</dbReference>
<keyword evidence="4" id="KW-0479">Metal-binding</keyword>
<dbReference type="EMBL" id="QGKL01000010">
    <property type="protein sequence ID" value="PWQ98784.1"/>
    <property type="molecule type" value="Genomic_DNA"/>
</dbReference>
<evidence type="ECO:0000256" key="3">
    <source>
        <dbReference type="ARBA" id="ARBA00022679"/>
    </source>
</evidence>
<organism evidence="8 9">
    <name type="scientific">Leucothrix arctica</name>
    <dbReference type="NCBI Taxonomy" id="1481894"/>
    <lineage>
        <taxon>Bacteria</taxon>
        <taxon>Pseudomonadati</taxon>
        <taxon>Pseudomonadota</taxon>
        <taxon>Gammaproteobacteria</taxon>
        <taxon>Thiotrichales</taxon>
        <taxon>Thiotrichaceae</taxon>
        <taxon>Leucothrix</taxon>
    </lineage>
</organism>
<evidence type="ECO:0000256" key="1">
    <source>
        <dbReference type="ARBA" id="ARBA00001946"/>
    </source>
</evidence>
<evidence type="ECO:0000313" key="8">
    <source>
        <dbReference type="EMBL" id="PWQ98784.1"/>
    </source>
</evidence>